<dbReference type="AlphaFoldDB" id="W9NN59"/>
<dbReference type="Proteomes" id="UP000030751">
    <property type="component" value="Unassembled WGS sequence"/>
</dbReference>
<accession>W9NN59</accession>
<sequence length="93" mass="10690">MSSENPPNHRGTIIRVEEHHVIIWSRNIGKQKSSKDYGTGNLQYPSFTLKPSDDEALRKTDFGSQQNDGLKLYKMQLQQFLKTDPNLRLESEG</sequence>
<dbReference type="HOGENOM" id="CLU_2399757_0_0_1"/>
<dbReference type="EMBL" id="JH651016">
    <property type="protein sequence ID" value="EXA31407.1"/>
    <property type="molecule type" value="Genomic_DNA"/>
</dbReference>
<gene>
    <name evidence="1" type="ORF">FOVG_17304</name>
</gene>
<reference evidence="1" key="1">
    <citation type="submission" date="2011-10" db="EMBL/GenBank/DDBJ databases">
        <title>The Genome Sequence of Fusarium oxysporum HDV247.</title>
        <authorList>
            <consortium name="The Broad Institute Genome Sequencing Platform"/>
            <person name="Ma L.-J."/>
            <person name="Gale L.R."/>
            <person name="Schwartz D.C."/>
            <person name="Zhou S."/>
            <person name="Corby-Kistler H."/>
            <person name="Young S.K."/>
            <person name="Zeng Q."/>
            <person name="Gargeya S."/>
            <person name="Fitzgerald M."/>
            <person name="Haas B."/>
            <person name="Abouelleil A."/>
            <person name="Alvarado L."/>
            <person name="Arachchi H.M."/>
            <person name="Berlin A."/>
            <person name="Brown A."/>
            <person name="Chapman S.B."/>
            <person name="Chen Z."/>
            <person name="Dunbar C."/>
            <person name="Freedman E."/>
            <person name="Gearin G."/>
            <person name="Goldberg J."/>
            <person name="Griggs A."/>
            <person name="Gujja S."/>
            <person name="Heiman D."/>
            <person name="Howarth C."/>
            <person name="Larson L."/>
            <person name="Lui A."/>
            <person name="MacDonald P.J.P."/>
            <person name="Montmayeur A."/>
            <person name="Murphy C."/>
            <person name="Neiman D."/>
            <person name="Pearson M."/>
            <person name="Priest M."/>
            <person name="Roberts A."/>
            <person name="Saif S."/>
            <person name="Shea T."/>
            <person name="Shenoy N."/>
            <person name="Sisk P."/>
            <person name="Stolte C."/>
            <person name="Sykes S."/>
            <person name="Wortman J."/>
            <person name="Nusbaum C."/>
            <person name="Birren B."/>
        </authorList>
    </citation>
    <scope>NUCLEOTIDE SEQUENCE [LARGE SCALE GENOMIC DNA]</scope>
    <source>
        <strain evidence="1">HDV247</strain>
    </source>
</reference>
<evidence type="ECO:0000313" key="1">
    <source>
        <dbReference type="EMBL" id="EXA31407.1"/>
    </source>
</evidence>
<reference evidence="1" key="2">
    <citation type="submission" date="2012-05" db="EMBL/GenBank/DDBJ databases">
        <title>Annotation of the Genome Sequence of Fusarium oxysporum HDV247.</title>
        <authorList>
            <consortium name="The Broad Institute Genomics Platform"/>
            <person name="Ma L.-J."/>
            <person name="Corby-Kistler H."/>
            <person name="Broz K."/>
            <person name="Gale L.R."/>
            <person name="Jonkers W."/>
            <person name="O'Donnell K."/>
            <person name="Ploetz R."/>
            <person name="Steinberg C."/>
            <person name="Schwartz D.C."/>
            <person name="VanEtten H."/>
            <person name="Zhou S."/>
            <person name="Young S.K."/>
            <person name="Zeng Q."/>
            <person name="Gargeya S."/>
            <person name="Fitzgerald M."/>
            <person name="Abouelleil A."/>
            <person name="Alvarado L."/>
            <person name="Chapman S.B."/>
            <person name="Gainer-Dewar J."/>
            <person name="Goldberg J."/>
            <person name="Griggs A."/>
            <person name="Gujja S."/>
            <person name="Hansen M."/>
            <person name="Howarth C."/>
            <person name="Imamovic A."/>
            <person name="Ireland A."/>
            <person name="Larimer J."/>
            <person name="McCowan C."/>
            <person name="Murphy C."/>
            <person name="Pearson M."/>
            <person name="Poon T.W."/>
            <person name="Priest M."/>
            <person name="Roberts A."/>
            <person name="Saif S."/>
            <person name="Shea T."/>
            <person name="Sykes S."/>
            <person name="Wortman J."/>
            <person name="Nusbaum C."/>
            <person name="Birren B."/>
        </authorList>
    </citation>
    <scope>NUCLEOTIDE SEQUENCE</scope>
    <source>
        <strain evidence="1">HDV247</strain>
    </source>
</reference>
<proteinExistence type="predicted"/>
<organism evidence="1">
    <name type="scientific">Fusarium oxysporum f. sp. pisi HDV247</name>
    <dbReference type="NCBI Taxonomy" id="1080344"/>
    <lineage>
        <taxon>Eukaryota</taxon>
        <taxon>Fungi</taxon>
        <taxon>Dikarya</taxon>
        <taxon>Ascomycota</taxon>
        <taxon>Pezizomycotina</taxon>
        <taxon>Sordariomycetes</taxon>
        <taxon>Hypocreomycetidae</taxon>
        <taxon>Hypocreales</taxon>
        <taxon>Nectriaceae</taxon>
        <taxon>Fusarium</taxon>
        <taxon>Fusarium oxysporum species complex</taxon>
    </lineage>
</organism>
<name>W9NN59_FUSOX</name>
<protein>
    <submittedName>
        <fullName evidence="1">Uncharacterized protein</fullName>
    </submittedName>
</protein>